<organism evidence="1">
    <name type="scientific">Arundo donax</name>
    <name type="common">Giant reed</name>
    <name type="synonym">Donax arundinaceus</name>
    <dbReference type="NCBI Taxonomy" id="35708"/>
    <lineage>
        <taxon>Eukaryota</taxon>
        <taxon>Viridiplantae</taxon>
        <taxon>Streptophyta</taxon>
        <taxon>Embryophyta</taxon>
        <taxon>Tracheophyta</taxon>
        <taxon>Spermatophyta</taxon>
        <taxon>Magnoliopsida</taxon>
        <taxon>Liliopsida</taxon>
        <taxon>Poales</taxon>
        <taxon>Poaceae</taxon>
        <taxon>PACMAD clade</taxon>
        <taxon>Arundinoideae</taxon>
        <taxon>Arundineae</taxon>
        <taxon>Arundo</taxon>
    </lineage>
</organism>
<reference evidence="1" key="2">
    <citation type="journal article" date="2015" name="Data Brief">
        <title>Shoot transcriptome of the giant reed, Arundo donax.</title>
        <authorList>
            <person name="Barrero R.A."/>
            <person name="Guerrero F.D."/>
            <person name="Moolhuijzen P."/>
            <person name="Goolsby J.A."/>
            <person name="Tidwell J."/>
            <person name="Bellgard S.E."/>
            <person name="Bellgard M.I."/>
        </authorList>
    </citation>
    <scope>NUCLEOTIDE SEQUENCE</scope>
    <source>
        <tissue evidence="1">Shoot tissue taken approximately 20 cm above the soil surface</tissue>
    </source>
</reference>
<sequence>MARQQQET</sequence>
<proteinExistence type="predicted"/>
<dbReference type="EMBL" id="GBRH01164816">
    <property type="protein sequence ID" value="JAE33080.1"/>
    <property type="molecule type" value="Transcribed_RNA"/>
</dbReference>
<accession>A0A0A9H7A6</accession>
<protein>
    <submittedName>
        <fullName evidence="1">Uncharacterized protein</fullName>
    </submittedName>
</protein>
<reference evidence="1" key="1">
    <citation type="submission" date="2014-09" db="EMBL/GenBank/DDBJ databases">
        <authorList>
            <person name="Magalhaes I.L.F."/>
            <person name="Oliveira U."/>
            <person name="Santos F.R."/>
            <person name="Vidigal T.H.D.A."/>
            <person name="Brescovit A.D."/>
            <person name="Santos A.J."/>
        </authorList>
    </citation>
    <scope>NUCLEOTIDE SEQUENCE</scope>
    <source>
        <tissue evidence="1">Shoot tissue taken approximately 20 cm above the soil surface</tissue>
    </source>
</reference>
<evidence type="ECO:0000313" key="1">
    <source>
        <dbReference type="EMBL" id="JAE33080.1"/>
    </source>
</evidence>
<name>A0A0A9H7A6_ARUDO</name>